<accession>A0A232FA89</accession>
<evidence type="ECO:0000313" key="2">
    <source>
        <dbReference type="Proteomes" id="UP000215335"/>
    </source>
</evidence>
<name>A0A232FA89_9HYME</name>
<organism evidence="1 2">
    <name type="scientific">Trichomalopsis sarcophagae</name>
    <dbReference type="NCBI Taxonomy" id="543379"/>
    <lineage>
        <taxon>Eukaryota</taxon>
        <taxon>Metazoa</taxon>
        <taxon>Ecdysozoa</taxon>
        <taxon>Arthropoda</taxon>
        <taxon>Hexapoda</taxon>
        <taxon>Insecta</taxon>
        <taxon>Pterygota</taxon>
        <taxon>Neoptera</taxon>
        <taxon>Endopterygota</taxon>
        <taxon>Hymenoptera</taxon>
        <taxon>Apocrita</taxon>
        <taxon>Proctotrupomorpha</taxon>
        <taxon>Chalcidoidea</taxon>
        <taxon>Pteromalidae</taxon>
        <taxon>Pteromalinae</taxon>
        <taxon>Trichomalopsis</taxon>
    </lineage>
</organism>
<dbReference type="AlphaFoldDB" id="A0A232FA89"/>
<dbReference type="EMBL" id="NNAY01000545">
    <property type="protein sequence ID" value="OXU27764.1"/>
    <property type="molecule type" value="Genomic_DNA"/>
</dbReference>
<sequence>MSGPSSKSSETILAWMAHHYIYTQDVDPYVGNRKVPMRHLLKEPMGLRDEERRRVYHNCYHNMDSITNQKEPNERWEKSSVEERVRYGPRCYGPLSSSVSRMWNMILCKAELCCGVFLGCLLQSVSTFGN</sequence>
<protein>
    <submittedName>
        <fullName evidence="1">Uncharacterized protein</fullName>
    </submittedName>
</protein>
<evidence type="ECO:0000313" key="1">
    <source>
        <dbReference type="EMBL" id="OXU27764.1"/>
    </source>
</evidence>
<keyword evidence="2" id="KW-1185">Reference proteome</keyword>
<comment type="caution">
    <text evidence="1">The sequence shown here is derived from an EMBL/GenBank/DDBJ whole genome shotgun (WGS) entry which is preliminary data.</text>
</comment>
<proteinExistence type="predicted"/>
<dbReference type="Proteomes" id="UP000215335">
    <property type="component" value="Unassembled WGS sequence"/>
</dbReference>
<gene>
    <name evidence="1" type="ORF">TSAR_009018</name>
</gene>
<reference evidence="1 2" key="1">
    <citation type="journal article" date="2017" name="Curr. Biol.">
        <title>The Evolution of Venom by Co-option of Single-Copy Genes.</title>
        <authorList>
            <person name="Martinson E.O."/>
            <person name="Mrinalini"/>
            <person name="Kelkar Y.D."/>
            <person name="Chang C.H."/>
            <person name="Werren J.H."/>
        </authorList>
    </citation>
    <scope>NUCLEOTIDE SEQUENCE [LARGE SCALE GENOMIC DNA]</scope>
    <source>
        <strain evidence="1 2">Alberta</strain>
        <tissue evidence="1">Whole body</tissue>
    </source>
</reference>